<name>A0A0C3F9A2_PILCF</name>
<protein>
    <recommendedName>
        <fullName evidence="3">BTB domain-containing protein</fullName>
    </recommendedName>
</protein>
<evidence type="ECO:0000313" key="1">
    <source>
        <dbReference type="EMBL" id="KIM76286.1"/>
    </source>
</evidence>
<accession>A0A0C3F9A2</accession>
<dbReference type="EMBL" id="KN833036">
    <property type="protein sequence ID" value="KIM76286.1"/>
    <property type="molecule type" value="Genomic_DNA"/>
</dbReference>
<proteinExistence type="predicted"/>
<reference evidence="2" key="2">
    <citation type="submission" date="2015-01" db="EMBL/GenBank/DDBJ databases">
        <title>Evolutionary Origins and Diversification of the Mycorrhizal Mutualists.</title>
        <authorList>
            <consortium name="DOE Joint Genome Institute"/>
            <consortium name="Mycorrhizal Genomics Consortium"/>
            <person name="Kohler A."/>
            <person name="Kuo A."/>
            <person name="Nagy L.G."/>
            <person name="Floudas D."/>
            <person name="Copeland A."/>
            <person name="Barry K.W."/>
            <person name="Cichocki N."/>
            <person name="Veneault-Fourrey C."/>
            <person name="LaButti K."/>
            <person name="Lindquist E.A."/>
            <person name="Lipzen A."/>
            <person name="Lundell T."/>
            <person name="Morin E."/>
            <person name="Murat C."/>
            <person name="Riley R."/>
            <person name="Ohm R."/>
            <person name="Sun H."/>
            <person name="Tunlid A."/>
            <person name="Henrissat B."/>
            <person name="Grigoriev I.V."/>
            <person name="Hibbett D.S."/>
            <person name="Martin F."/>
        </authorList>
    </citation>
    <scope>NUCLEOTIDE SEQUENCE [LARGE SCALE GENOMIC DNA]</scope>
    <source>
        <strain evidence="2">F 1598</strain>
    </source>
</reference>
<reference evidence="1 2" key="1">
    <citation type="submission" date="2014-04" db="EMBL/GenBank/DDBJ databases">
        <authorList>
            <consortium name="DOE Joint Genome Institute"/>
            <person name="Kuo A."/>
            <person name="Tarkka M."/>
            <person name="Buscot F."/>
            <person name="Kohler A."/>
            <person name="Nagy L.G."/>
            <person name="Floudas D."/>
            <person name="Copeland A."/>
            <person name="Barry K.W."/>
            <person name="Cichocki N."/>
            <person name="Veneault-Fourrey C."/>
            <person name="LaButti K."/>
            <person name="Lindquist E.A."/>
            <person name="Lipzen A."/>
            <person name="Lundell T."/>
            <person name="Morin E."/>
            <person name="Murat C."/>
            <person name="Sun H."/>
            <person name="Tunlid A."/>
            <person name="Henrissat B."/>
            <person name="Grigoriev I.V."/>
            <person name="Hibbett D.S."/>
            <person name="Martin F."/>
            <person name="Nordberg H.P."/>
            <person name="Cantor M.N."/>
            <person name="Hua S.X."/>
        </authorList>
    </citation>
    <scope>NUCLEOTIDE SEQUENCE [LARGE SCALE GENOMIC DNA]</scope>
    <source>
        <strain evidence="1 2">F 1598</strain>
    </source>
</reference>
<organism evidence="1 2">
    <name type="scientific">Piloderma croceum (strain F 1598)</name>
    <dbReference type="NCBI Taxonomy" id="765440"/>
    <lineage>
        <taxon>Eukaryota</taxon>
        <taxon>Fungi</taxon>
        <taxon>Dikarya</taxon>
        <taxon>Basidiomycota</taxon>
        <taxon>Agaricomycotina</taxon>
        <taxon>Agaricomycetes</taxon>
        <taxon>Agaricomycetidae</taxon>
        <taxon>Atheliales</taxon>
        <taxon>Atheliaceae</taxon>
        <taxon>Piloderma</taxon>
    </lineage>
</organism>
<evidence type="ECO:0008006" key="3">
    <source>
        <dbReference type="Google" id="ProtNLM"/>
    </source>
</evidence>
<evidence type="ECO:0000313" key="2">
    <source>
        <dbReference type="Proteomes" id="UP000054166"/>
    </source>
</evidence>
<dbReference type="Proteomes" id="UP000054166">
    <property type="component" value="Unassembled WGS sequence"/>
</dbReference>
<dbReference type="OrthoDB" id="3184970at2759"/>
<dbReference type="InParanoid" id="A0A0C3F9A2"/>
<gene>
    <name evidence="1" type="ORF">PILCRDRAFT_12887</name>
</gene>
<keyword evidence="2" id="KW-1185">Reference proteome</keyword>
<dbReference type="HOGENOM" id="CLU_1315836_0_0_1"/>
<dbReference type="AlphaFoldDB" id="A0A0C3F9A2"/>
<sequence>MSELGTDPNLIQDIESRIPRVESGCSAYSATLLFVSDFESTGCFCELREKKRDKGIDSILSENADIKFKSGDGAIFKIFSQDLQCKFGGLFPPDEGATKDLDETADVLELLFQFVVPMQPPHLENVPFKIAASLAEAAEKYDVYSAIPLCVIYMKAAILVHPFENTLKTLSICRQERGRLEADYIRLKTIAQHSLSALSATLGTSFLYR</sequence>